<gene>
    <name evidence="3" type="ORF">METZ01_LOCUS48829</name>
</gene>
<dbReference type="EMBL" id="UINC01002371">
    <property type="protein sequence ID" value="SUZ95975.1"/>
    <property type="molecule type" value="Genomic_DNA"/>
</dbReference>
<evidence type="ECO:0000256" key="1">
    <source>
        <dbReference type="ARBA" id="ARBA00022603"/>
    </source>
</evidence>
<dbReference type="InterPro" id="IPR002052">
    <property type="entry name" value="DNA_methylase_N6_adenine_CS"/>
</dbReference>
<dbReference type="InterPro" id="IPR029063">
    <property type="entry name" value="SAM-dependent_MTases_sf"/>
</dbReference>
<dbReference type="PANTHER" id="PTHR43542">
    <property type="entry name" value="METHYLTRANSFERASE"/>
    <property type="match status" value="1"/>
</dbReference>
<dbReference type="GO" id="GO:0003676">
    <property type="term" value="F:nucleic acid binding"/>
    <property type="evidence" value="ECO:0007669"/>
    <property type="project" value="InterPro"/>
</dbReference>
<dbReference type="PIRSF" id="PIRSF004553">
    <property type="entry name" value="CHP00095"/>
    <property type="match status" value="1"/>
</dbReference>
<dbReference type="PROSITE" id="PS00092">
    <property type="entry name" value="N6_MTASE"/>
    <property type="match status" value="1"/>
</dbReference>
<dbReference type="GO" id="GO:0031167">
    <property type="term" value="P:rRNA methylation"/>
    <property type="evidence" value="ECO:0007669"/>
    <property type="project" value="InterPro"/>
</dbReference>
<dbReference type="SUPFAM" id="SSF53335">
    <property type="entry name" value="S-adenosyl-L-methionine-dependent methyltransferases"/>
    <property type="match status" value="1"/>
</dbReference>
<protein>
    <recommendedName>
        <fullName evidence="4">Methyltransferase small domain-containing protein</fullName>
    </recommendedName>
</protein>
<evidence type="ECO:0000313" key="3">
    <source>
        <dbReference type="EMBL" id="SUZ95975.1"/>
    </source>
</evidence>
<name>A0A381RVS5_9ZZZZ</name>
<proteinExistence type="predicted"/>
<dbReference type="Pfam" id="PF03602">
    <property type="entry name" value="Cons_hypoth95"/>
    <property type="match status" value="1"/>
</dbReference>
<dbReference type="GO" id="GO:0008168">
    <property type="term" value="F:methyltransferase activity"/>
    <property type="evidence" value="ECO:0007669"/>
    <property type="project" value="UniProtKB-KW"/>
</dbReference>
<organism evidence="3">
    <name type="scientific">marine metagenome</name>
    <dbReference type="NCBI Taxonomy" id="408172"/>
    <lineage>
        <taxon>unclassified sequences</taxon>
        <taxon>metagenomes</taxon>
        <taxon>ecological metagenomes</taxon>
    </lineage>
</organism>
<dbReference type="AlphaFoldDB" id="A0A381RVS5"/>
<sequence length="182" mass="21026">MKIISGSKKSHVIRAPNNLSIVRPTSGLVKESLFNILNNYFIFNEIKVLDLYAGIGNISYEFGSRGCNEIDSVDINFRCTNFIKKMAKELNFKIKTFTLSVDKFIMKNESKYDIIFADPPYPFLDKKYTDLINSIFDFNMINKGGLLVIEHHKKIELNKHKMFYFDKTYGGTTLSFFKKASL</sequence>
<evidence type="ECO:0008006" key="4">
    <source>
        <dbReference type="Google" id="ProtNLM"/>
    </source>
</evidence>
<dbReference type="InterPro" id="IPR004398">
    <property type="entry name" value="RNA_MeTrfase_RsmD"/>
</dbReference>
<keyword evidence="1" id="KW-0489">Methyltransferase</keyword>
<evidence type="ECO:0000256" key="2">
    <source>
        <dbReference type="ARBA" id="ARBA00022679"/>
    </source>
</evidence>
<dbReference type="Gene3D" id="3.40.50.150">
    <property type="entry name" value="Vaccinia Virus protein VP39"/>
    <property type="match status" value="1"/>
</dbReference>
<reference evidence="3" key="1">
    <citation type="submission" date="2018-05" db="EMBL/GenBank/DDBJ databases">
        <authorList>
            <person name="Lanie J.A."/>
            <person name="Ng W.-L."/>
            <person name="Kazmierczak K.M."/>
            <person name="Andrzejewski T.M."/>
            <person name="Davidsen T.M."/>
            <person name="Wayne K.J."/>
            <person name="Tettelin H."/>
            <person name="Glass J.I."/>
            <person name="Rusch D."/>
            <person name="Podicherti R."/>
            <person name="Tsui H.-C.T."/>
            <person name="Winkler M.E."/>
        </authorList>
    </citation>
    <scope>NUCLEOTIDE SEQUENCE</scope>
</reference>
<dbReference type="CDD" id="cd02440">
    <property type="entry name" value="AdoMet_MTases"/>
    <property type="match status" value="1"/>
</dbReference>
<accession>A0A381RVS5</accession>
<keyword evidence="2" id="KW-0808">Transferase</keyword>
<dbReference type="PANTHER" id="PTHR43542:SF1">
    <property type="entry name" value="METHYLTRANSFERASE"/>
    <property type="match status" value="1"/>
</dbReference>